<evidence type="ECO:0000259" key="6">
    <source>
        <dbReference type="PROSITE" id="PS50850"/>
    </source>
</evidence>
<feature type="transmembrane region" description="Helical" evidence="5">
    <location>
        <begin position="143"/>
        <end position="169"/>
    </location>
</feature>
<name>A0A841LUT6_9HYPH</name>
<feature type="transmembrane region" description="Helical" evidence="5">
    <location>
        <begin position="85"/>
        <end position="107"/>
    </location>
</feature>
<keyword evidence="2 5" id="KW-0812">Transmembrane</keyword>
<accession>A0A841LUT6</accession>
<organism evidence="7 8">
    <name type="scientific">Paenochrobactrum gallinarii</name>
    <dbReference type="NCBI Taxonomy" id="643673"/>
    <lineage>
        <taxon>Bacteria</taxon>
        <taxon>Pseudomonadati</taxon>
        <taxon>Pseudomonadota</taxon>
        <taxon>Alphaproteobacteria</taxon>
        <taxon>Hyphomicrobiales</taxon>
        <taxon>Brucellaceae</taxon>
        <taxon>Paenochrobactrum</taxon>
    </lineage>
</organism>
<dbReference type="Pfam" id="PF07690">
    <property type="entry name" value="MFS_1"/>
    <property type="match status" value="1"/>
</dbReference>
<feature type="transmembrane region" description="Helical" evidence="5">
    <location>
        <begin position="55"/>
        <end position="73"/>
    </location>
</feature>
<feature type="transmembrane region" description="Helical" evidence="5">
    <location>
        <begin position="335"/>
        <end position="353"/>
    </location>
</feature>
<evidence type="ECO:0000256" key="1">
    <source>
        <dbReference type="ARBA" id="ARBA00004141"/>
    </source>
</evidence>
<dbReference type="PROSITE" id="PS50850">
    <property type="entry name" value="MFS"/>
    <property type="match status" value="1"/>
</dbReference>
<dbReference type="Gene3D" id="1.20.1720.10">
    <property type="entry name" value="Multidrug resistance protein D"/>
    <property type="match status" value="1"/>
</dbReference>
<gene>
    <name evidence="7" type="ORF">FHS77_001164</name>
</gene>
<feature type="transmembrane region" description="Helical" evidence="5">
    <location>
        <begin position="365"/>
        <end position="388"/>
    </location>
</feature>
<dbReference type="GO" id="GO:0022857">
    <property type="term" value="F:transmembrane transporter activity"/>
    <property type="evidence" value="ECO:0007669"/>
    <property type="project" value="InterPro"/>
</dbReference>
<dbReference type="Gene3D" id="1.20.1250.20">
    <property type="entry name" value="MFS general substrate transporter like domains"/>
    <property type="match status" value="1"/>
</dbReference>
<keyword evidence="8" id="KW-1185">Reference proteome</keyword>
<dbReference type="RefSeq" id="WP_184221177.1">
    <property type="nucleotide sequence ID" value="NZ_JACIIU010000003.1"/>
</dbReference>
<evidence type="ECO:0000313" key="8">
    <source>
        <dbReference type="Proteomes" id="UP000555393"/>
    </source>
</evidence>
<dbReference type="InterPro" id="IPR036259">
    <property type="entry name" value="MFS_trans_sf"/>
</dbReference>
<keyword evidence="3 5" id="KW-1133">Transmembrane helix</keyword>
<evidence type="ECO:0000256" key="3">
    <source>
        <dbReference type="ARBA" id="ARBA00022989"/>
    </source>
</evidence>
<dbReference type="EMBL" id="JACIIU010000003">
    <property type="protein sequence ID" value="MBB6260630.1"/>
    <property type="molecule type" value="Genomic_DNA"/>
</dbReference>
<reference evidence="7 8" key="1">
    <citation type="submission" date="2020-08" db="EMBL/GenBank/DDBJ databases">
        <title>Genomic Encyclopedia of Type Strains, Phase IV (KMG-IV): sequencing the most valuable type-strain genomes for metagenomic binning, comparative biology and taxonomic classification.</title>
        <authorList>
            <person name="Goeker M."/>
        </authorList>
    </citation>
    <scope>NUCLEOTIDE SEQUENCE [LARGE SCALE GENOMIC DNA]</scope>
    <source>
        <strain evidence="7 8">DSM 22336</strain>
    </source>
</reference>
<feature type="transmembrane region" description="Helical" evidence="5">
    <location>
        <begin position="119"/>
        <end position="136"/>
    </location>
</feature>
<proteinExistence type="predicted"/>
<dbReference type="SUPFAM" id="SSF103473">
    <property type="entry name" value="MFS general substrate transporter"/>
    <property type="match status" value="1"/>
</dbReference>
<feature type="transmembrane region" description="Helical" evidence="5">
    <location>
        <begin position="271"/>
        <end position="293"/>
    </location>
</feature>
<evidence type="ECO:0000256" key="4">
    <source>
        <dbReference type="ARBA" id="ARBA00023136"/>
    </source>
</evidence>
<evidence type="ECO:0000313" key="7">
    <source>
        <dbReference type="EMBL" id="MBB6260630.1"/>
    </source>
</evidence>
<comment type="caution">
    <text evidence="7">The sequence shown here is derived from an EMBL/GenBank/DDBJ whole genome shotgun (WGS) entry which is preliminary data.</text>
</comment>
<dbReference type="AlphaFoldDB" id="A0A841LUT6"/>
<comment type="subcellular location">
    <subcellularLocation>
        <location evidence="1">Membrane</location>
        <topology evidence="1">Multi-pass membrane protein</topology>
    </subcellularLocation>
</comment>
<feature type="transmembrane region" description="Helical" evidence="5">
    <location>
        <begin position="400"/>
        <end position="422"/>
    </location>
</feature>
<keyword evidence="4 5" id="KW-0472">Membrane</keyword>
<dbReference type="Proteomes" id="UP000555393">
    <property type="component" value="Unassembled WGS sequence"/>
</dbReference>
<dbReference type="PANTHER" id="PTHR23501">
    <property type="entry name" value="MAJOR FACILITATOR SUPERFAMILY"/>
    <property type="match status" value="1"/>
</dbReference>
<protein>
    <submittedName>
        <fullName evidence="7">MFS family permease</fullName>
    </submittedName>
</protein>
<feature type="transmembrane region" description="Helical" evidence="5">
    <location>
        <begin position="442"/>
        <end position="465"/>
    </location>
</feature>
<feature type="transmembrane region" description="Helical" evidence="5">
    <location>
        <begin position="305"/>
        <end position="323"/>
    </location>
</feature>
<feature type="transmembrane region" description="Helical" evidence="5">
    <location>
        <begin position="20"/>
        <end position="43"/>
    </location>
</feature>
<sequence>MQTQEQAGSWGQLFSGSNAVRTLTLVGGVALHAINVFISTTILPTVIQDIGGIDFYAWNTTLFVAASILGSMMAPRLLGQVGPRYAYLVAAVIFAIGTALCAVAPSMPVMLFGRSVQGFGGGFLLALSFSMVRLVFEPRLWTLAIALISGMWGVASLVGPAIGGVFAQYGHWRMAFGSIIPVIVLFGLLAVFIMPKEAGKGDKTGGLPWAQLVLLTAAVLLVSWASLSPSFFYNALGILAAMVLLGVTYTIERKSPNHVLPRDAFNMKKLAPLYITMTLLSLMVTCSEVFIPLFFQTLHGQKPLVAGYLAALMGLGWTLGSLTTSSLSAKMTNRVIVTAPFIGLTGLIVLALLVPGGSLGGWLDLAPMCLSLFMVGYSVGLTWPHLLANVLQITPQNEQGIASASLTTVQLVTTAFGAALAGTIANLAGLSNPGGATGVSNAALWLFVSLTALPVLAIVMTRIVVRLRQAHTQVKIAEEVVQQAA</sequence>
<evidence type="ECO:0000256" key="5">
    <source>
        <dbReference type="SAM" id="Phobius"/>
    </source>
</evidence>
<feature type="transmembrane region" description="Helical" evidence="5">
    <location>
        <begin position="175"/>
        <end position="194"/>
    </location>
</feature>
<feature type="transmembrane region" description="Helical" evidence="5">
    <location>
        <begin position="206"/>
        <end position="225"/>
    </location>
</feature>
<dbReference type="InterPro" id="IPR011701">
    <property type="entry name" value="MFS"/>
</dbReference>
<evidence type="ECO:0000256" key="2">
    <source>
        <dbReference type="ARBA" id="ARBA00022692"/>
    </source>
</evidence>
<feature type="domain" description="Major facilitator superfamily (MFS) profile" evidence="6">
    <location>
        <begin position="21"/>
        <end position="469"/>
    </location>
</feature>
<dbReference type="PANTHER" id="PTHR23501:SF154">
    <property type="entry name" value="MULTIDRUG-EFFLUX TRANSPORTER RV1634-RELATED"/>
    <property type="match status" value="1"/>
</dbReference>
<feature type="transmembrane region" description="Helical" evidence="5">
    <location>
        <begin position="231"/>
        <end position="251"/>
    </location>
</feature>
<dbReference type="InterPro" id="IPR020846">
    <property type="entry name" value="MFS_dom"/>
</dbReference>
<dbReference type="GO" id="GO:0005886">
    <property type="term" value="C:plasma membrane"/>
    <property type="evidence" value="ECO:0007669"/>
    <property type="project" value="TreeGrafter"/>
</dbReference>